<protein>
    <submittedName>
        <fullName evidence="3">Perosamine synthetase</fullName>
    </submittedName>
</protein>
<dbReference type="PANTHER" id="PTHR30244:SF34">
    <property type="entry name" value="DTDP-4-AMINO-4,6-DIDEOXYGALACTOSE TRANSAMINASE"/>
    <property type="match status" value="1"/>
</dbReference>
<dbReference type="EMBL" id="JAMTCP010000001">
    <property type="protein sequence ID" value="MCP2256366.1"/>
    <property type="molecule type" value="Genomic_DNA"/>
</dbReference>
<dbReference type="Proteomes" id="UP001205311">
    <property type="component" value="Unassembled WGS sequence"/>
</dbReference>
<dbReference type="PIRSF" id="PIRSF000390">
    <property type="entry name" value="PLP_StrS"/>
    <property type="match status" value="1"/>
</dbReference>
<organism evidence="3 4">
    <name type="scientific">Streptoalloteichus tenebrarius (strain ATCC 17920 / DSM 40477 / JCM 4838 / CBS 697.72 / NBRC 16177 / NCIMB 11028 / NRRL B-12390 / A12253. 1 / ISP 5477)</name>
    <name type="common">Streptomyces tenebrarius</name>
    <dbReference type="NCBI Taxonomy" id="1933"/>
    <lineage>
        <taxon>Bacteria</taxon>
        <taxon>Bacillati</taxon>
        <taxon>Actinomycetota</taxon>
        <taxon>Actinomycetes</taxon>
        <taxon>Pseudonocardiales</taxon>
        <taxon>Pseudonocardiaceae</taxon>
        <taxon>Streptoalloteichus</taxon>
    </lineage>
</organism>
<dbReference type="InterPro" id="IPR015424">
    <property type="entry name" value="PyrdxlP-dep_Trfase"/>
</dbReference>
<evidence type="ECO:0000256" key="1">
    <source>
        <dbReference type="ARBA" id="ARBA00001933"/>
    </source>
</evidence>
<evidence type="ECO:0000313" key="4">
    <source>
        <dbReference type="Proteomes" id="UP001205311"/>
    </source>
</evidence>
<dbReference type="PANTHER" id="PTHR30244">
    <property type="entry name" value="TRANSAMINASE"/>
    <property type="match status" value="1"/>
</dbReference>
<dbReference type="SUPFAM" id="SSF53383">
    <property type="entry name" value="PLP-dependent transferases"/>
    <property type="match status" value="1"/>
</dbReference>
<name>A0ABT1HLI0_STRSD</name>
<comment type="caution">
    <text evidence="3">The sequence shown here is derived from an EMBL/GenBank/DDBJ whole genome shotgun (WGS) entry which is preliminary data.</text>
</comment>
<dbReference type="InterPro" id="IPR015422">
    <property type="entry name" value="PyrdxlP-dep_Trfase_small"/>
</dbReference>
<reference evidence="3 4" key="1">
    <citation type="submission" date="2022-06" db="EMBL/GenBank/DDBJ databases">
        <title>Genomic Encyclopedia of Archaeal and Bacterial Type Strains, Phase II (KMG-II): from individual species to whole genera.</title>
        <authorList>
            <person name="Goeker M."/>
        </authorList>
    </citation>
    <scope>NUCLEOTIDE SEQUENCE [LARGE SCALE GENOMIC DNA]</scope>
    <source>
        <strain evidence="3 4">DSM 40477</strain>
    </source>
</reference>
<dbReference type="CDD" id="cd00616">
    <property type="entry name" value="AHBA_syn"/>
    <property type="match status" value="1"/>
</dbReference>
<proteinExistence type="inferred from homology"/>
<dbReference type="Gene3D" id="3.90.1150.10">
    <property type="entry name" value="Aspartate Aminotransferase, domain 1"/>
    <property type="match status" value="1"/>
</dbReference>
<keyword evidence="4" id="KW-1185">Reference proteome</keyword>
<evidence type="ECO:0000256" key="2">
    <source>
        <dbReference type="RuleBase" id="RU004508"/>
    </source>
</evidence>
<dbReference type="RefSeq" id="WP_301303777.1">
    <property type="nucleotide sequence ID" value="NZ_JAMTCP010000001.1"/>
</dbReference>
<comment type="cofactor">
    <cofactor evidence="1">
        <name>pyridoxal 5'-phosphate</name>
        <dbReference type="ChEBI" id="CHEBI:597326"/>
    </cofactor>
</comment>
<dbReference type="Gene3D" id="3.40.640.10">
    <property type="entry name" value="Type I PLP-dependent aspartate aminotransferase-like (Major domain)"/>
    <property type="match status" value="1"/>
</dbReference>
<keyword evidence="2" id="KW-0663">Pyridoxal phosphate</keyword>
<gene>
    <name evidence="3" type="ORF">LX15_000049</name>
</gene>
<dbReference type="Pfam" id="PF01041">
    <property type="entry name" value="DegT_DnrJ_EryC1"/>
    <property type="match status" value="1"/>
</dbReference>
<dbReference type="InterPro" id="IPR015421">
    <property type="entry name" value="PyrdxlP-dep_Trfase_major"/>
</dbReference>
<dbReference type="InterPro" id="IPR000653">
    <property type="entry name" value="DegT/StrS_aminotransferase"/>
</dbReference>
<evidence type="ECO:0000313" key="3">
    <source>
        <dbReference type="EMBL" id="MCP2256366.1"/>
    </source>
</evidence>
<comment type="similarity">
    <text evidence="2">Belongs to the DegT/DnrJ/EryC1 family.</text>
</comment>
<sequence length="416" mass="45975">MPPHHYRVPYPQRGSLLGDEELGALAEVLKSDVSLSGGVYRETFERRFAELVGSRHAVSVTSGTVALALAINLLGLRAGDEVIATPQTYKATIQPLLDLPVTVRFCDVDPNTLNADPDSVEALITERTRAILIVHYGGLPAEMDRIMRIARAHDIVVVEDCAHALGSVYHGRRPGSLADIGCFSFHASKNITTLGEGGMVTVDDDAWRERLDRMRSNESDAVFVPAAQRFGGSDTARPWMLHAGNSYTHDCVEIHYSGTNATLAEPSAAVGIAQLRRLDQLVARRREIAGRISDVLRRYPFVRLITEPKGVVSAYHLYTFFVDPDAGIDRDALVERLAQLGVQLQLRYFPLHLLPEWRARGHRLGECPTAERMWFRQQVNLPCQPSLSDQQVNHMLGALDAVLTEASSRDSAMARP</sequence>
<accession>A0ABT1HLI0</accession>